<dbReference type="InterPro" id="IPR005901">
    <property type="entry name" value="GLPGLI"/>
</dbReference>
<dbReference type="RefSeq" id="WP_207071165.1">
    <property type="nucleotide sequence ID" value="NZ_JAFLND010000002.1"/>
</dbReference>
<name>A0ABS3EX87_9FLAO</name>
<feature type="signal peptide" evidence="1">
    <location>
        <begin position="1"/>
        <end position="18"/>
    </location>
</feature>
<dbReference type="Proteomes" id="UP000664163">
    <property type="component" value="Unassembled WGS sequence"/>
</dbReference>
<keyword evidence="3" id="KW-1185">Reference proteome</keyword>
<accession>A0ABS3EX87</accession>
<dbReference type="Pfam" id="PF09697">
    <property type="entry name" value="Porph_ging"/>
    <property type="match status" value="1"/>
</dbReference>
<evidence type="ECO:0000313" key="2">
    <source>
        <dbReference type="EMBL" id="MBO0330743.1"/>
    </source>
</evidence>
<feature type="chain" id="PRO_5047093617" evidence="1">
    <location>
        <begin position="19"/>
        <end position="239"/>
    </location>
</feature>
<dbReference type="EMBL" id="JAFLND010000002">
    <property type="protein sequence ID" value="MBO0330743.1"/>
    <property type="molecule type" value="Genomic_DNA"/>
</dbReference>
<evidence type="ECO:0000313" key="3">
    <source>
        <dbReference type="Proteomes" id="UP000664163"/>
    </source>
</evidence>
<gene>
    <name evidence="2" type="ORF">J0X13_09285</name>
</gene>
<keyword evidence="1" id="KW-0732">Signal</keyword>
<proteinExistence type="predicted"/>
<dbReference type="NCBIfam" id="TIGR01200">
    <property type="entry name" value="GLPGLI"/>
    <property type="match status" value="1"/>
</dbReference>
<evidence type="ECO:0000256" key="1">
    <source>
        <dbReference type="SAM" id="SignalP"/>
    </source>
</evidence>
<reference evidence="2 3" key="1">
    <citation type="submission" date="2021-03" db="EMBL/GenBank/DDBJ databases">
        <title>Muricauda sp. CAU 1631 isolated from Incheon.</title>
        <authorList>
            <person name="Kim W."/>
        </authorList>
    </citation>
    <scope>NUCLEOTIDE SEQUENCE [LARGE SCALE GENOMIC DNA]</scope>
    <source>
        <strain evidence="2 3">CAU 1631</strain>
    </source>
</reference>
<sequence>MKSAIQVFIGLLFFTVFAQSGETSDIVVEYTIKSLRDIEEIESEEAQNIVKETILLMDDFQFELLANKDVALFKMKEQLVSDDIPKYIYNIAVVSCDGEEVWYTDKRNNTKIVAEQGSGEPVCLTYDQENQWEIEAYQKQIGDFNCYKATTVRKEGKRTLDVAAWFTTDIPYSFGPLGFNGLPGVILELRISSVVYTASKITLDKREKIIQPKCVFKESYEGYYKRMDERMNAIINQGD</sequence>
<comment type="caution">
    <text evidence="2">The sequence shown here is derived from an EMBL/GenBank/DDBJ whole genome shotgun (WGS) entry which is preliminary data.</text>
</comment>
<organism evidence="2 3">
    <name type="scientific">[Muricauda] lutisoli</name>
    <dbReference type="NCBI Taxonomy" id="2816035"/>
    <lineage>
        <taxon>Bacteria</taxon>
        <taxon>Pseudomonadati</taxon>
        <taxon>Bacteroidota</taxon>
        <taxon>Flavobacteriia</taxon>
        <taxon>Flavobacteriales</taxon>
        <taxon>Flavobacteriaceae</taxon>
        <taxon>Allomuricauda</taxon>
    </lineage>
</organism>
<protein>
    <submittedName>
        <fullName evidence="2">GLPGLI family protein</fullName>
    </submittedName>
</protein>